<keyword evidence="1" id="KW-0812">Transmembrane</keyword>
<dbReference type="EMBL" id="CP053085">
    <property type="protein sequence ID" value="QJR37023.1"/>
    <property type="molecule type" value="Genomic_DNA"/>
</dbReference>
<name>A0A6M4IQN0_9BACT</name>
<keyword evidence="1" id="KW-0472">Membrane</keyword>
<proteinExistence type="predicted"/>
<organism evidence="2 3">
    <name type="scientific">Gemmatimonas groenlandica</name>
    <dbReference type="NCBI Taxonomy" id="2732249"/>
    <lineage>
        <taxon>Bacteria</taxon>
        <taxon>Pseudomonadati</taxon>
        <taxon>Gemmatimonadota</taxon>
        <taxon>Gemmatimonadia</taxon>
        <taxon>Gemmatimonadales</taxon>
        <taxon>Gemmatimonadaceae</taxon>
        <taxon>Gemmatimonas</taxon>
    </lineage>
</organism>
<feature type="transmembrane region" description="Helical" evidence="1">
    <location>
        <begin position="12"/>
        <end position="32"/>
    </location>
</feature>
<dbReference type="Pfam" id="PF05545">
    <property type="entry name" value="FixQ"/>
    <property type="match status" value="1"/>
</dbReference>
<dbReference type="InterPro" id="IPR008621">
    <property type="entry name" value="Cbb3-typ_cyt_oxidase_comp"/>
</dbReference>
<keyword evidence="1" id="KW-1133">Transmembrane helix</keyword>
<accession>A0A6M4IQN0</accession>
<dbReference type="KEGG" id="ggr:HKW67_16605"/>
<evidence type="ECO:0000313" key="2">
    <source>
        <dbReference type="EMBL" id="QJR37023.1"/>
    </source>
</evidence>
<reference evidence="2 3" key="1">
    <citation type="submission" date="2020-05" db="EMBL/GenBank/DDBJ databases">
        <title>Complete genome sequence of Gemmatimonas greenlandica TET16.</title>
        <authorList>
            <person name="Zeng Y."/>
        </authorList>
    </citation>
    <scope>NUCLEOTIDE SEQUENCE [LARGE SCALE GENOMIC DNA]</scope>
    <source>
        <strain evidence="2 3">TET16</strain>
    </source>
</reference>
<evidence type="ECO:0000313" key="3">
    <source>
        <dbReference type="Proteomes" id="UP000500938"/>
    </source>
</evidence>
<keyword evidence="3" id="KW-1185">Reference proteome</keyword>
<protein>
    <submittedName>
        <fullName evidence="2">Cbb3-type cytochrome c oxidase subunit 3</fullName>
    </submittedName>
</protein>
<gene>
    <name evidence="2" type="ORF">HKW67_16605</name>
</gene>
<dbReference type="RefSeq" id="WP_171226456.1">
    <property type="nucleotide sequence ID" value="NZ_CP053085.1"/>
</dbReference>
<sequence>MKLSDIMSYADLSNYAEVALVLFLGVFVAITIRTFLPSRSRELHEASLLPLEDDHVISPRSQER</sequence>
<dbReference type="Proteomes" id="UP000500938">
    <property type="component" value="Chromosome"/>
</dbReference>
<evidence type="ECO:0000256" key="1">
    <source>
        <dbReference type="SAM" id="Phobius"/>
    </source>
</evidence>
<dbReference type="AlphaFoldDB" id="A0A6M4IQN0"/>